<evidence type="ECO:0000313" key="1">
    <source>
        <dbReference type="EMBL" id="MBK1809144.1"/>
    </source>
</evidence>
<dbReference type="Gene3D" id="1.10.3230.30">
    <property type="entry name" value="Phage gp6-like head-tail connector protein"/>
    <property type="match status" value="1"/>
</dbReference>
<keyword evidence="2" id="KW-1185">Reference proteome</keyword>
<proteinExistence type="predicted"/>
<sequence>MTLAEVKIYLRVDYTEDDDYINSLIEVSQIYIDSMVGEVYKTDTKAVKLSELLQKKLISDMYESRGTEVVSNTKQDRIVNSILDKLSNYIIE</sequence>
<name>A0ABS1EIE7_9CLOT</name>
<dbReference type="EMBL" id="JAENHN010000002">
    <property type="protein sequence ID" value="MBK1809144.1"/>
    <property type="molecule type" value="Genomic_DNA"/>
</dbReference>
<dbReference type="RefSeq" id="WP_200265693.1">
    <property type="nucleotide sequence ID" value="NZ_JAENHN010000002.1"/>
</dbReference>
<evidence type="ECO:0000313" key="2">
    <source>
        <dbReference type="Proteomes" id="UP000596739"/>
    </source>
</evidence>
<accession>A0ABS1EIE7</accession>
<dbReference type="Proteomes" id="UP000596739">
    <property type="component" value="Unassembled WGS sequence"/>
</dbReference>
<reference evidence="2" key="1">
    <citation type="submission" date="2021-01" db="EMBL/GenBank/DDBJ databases">
        <title>Genome public.</title>
        <authorList>
            <person name="Liu C."/>
            <person name="Sun Q."/>
        </authorList>
    </citation>
    <scope>NUCLEOTIDE SEQUENCE [LARGE SCALE GENOMIC DNA]</scope>
    <source>
        <strain evidence="2">YIM B02505</strain>
    </source>
</reference>
<gene>
    <name evidence="1" type="ORF">JHL18_00585</name>
</gene>
<comment type="caution">
    <text evidence="1">The sequence shown here is derived from an EMBL/GenBank/DDBJ whole genome shotgun (WGS) entry which is preliminary data.</text>
</comment>
<dbReference type="InterPro" id="IPR021146">
    <property type="entry name" value="Phage_gp6-like_head-tail"/>
</dbReference>
<protein>
    <submittedName>
        <fullName evidence="1">Phage gp6-like head-tail connector protein</fullName>
    </submittedName>
</protein>
<dbReference type="CDD" id="cd08054">
    <property type="entry name" value="gp6"/>
    <property type="match status" value="1"/>
</dbReference>
<dbReference type="NCBIfam" id="TIGR01560">
    <property type="entry name" value="put_DNA_pack"/>
    <property type="match status" value="1"/>
</dbReference>
<organism evidence="1 2">
    <name type="scientific">Clostridium yunnanense</name>
    <dbReference type="NCBI Taxonomy" id="2800325"/>
    <lineage>
        <taxon>Bacteria</taxon>
        <taxon>Bacillati</taxon>
        <taxon>Bacillota</taxon>
        <taxon>Clostridia</taxon>
        <taxon>Eubacteriales</taxon>
        <taxon>Clostridiaceae</taxon>
        <taxon>Clostridium</taxon>
    </lineage>
</organism>
<dbReference type="InterPro" id="IPR006450">
    <property type="entry name" value="Phage_HK97_gp6-like"/>
</dbReference>
<dbReference type="Pfam" id="PF05135">
    <property type="entry name" value="Phage_connect_1"/>
    <property type="match status" value="1"/>
</dbReference>